<protein>
    <submittedName>
        <fullName evidence="1">Uncharacterized protein</fullName>
    </submittedName>
</protein>
<reference evidence="1 2" key="1">
    <citation type="submission" date="2019-02" db="EMBL/GenBank/DDBJ databases">
        <authorList>
            <person name="Li Y."/>
        </authorList>
    </citation>
    <scope>NUCLEOTIDE SEQUENCE [LARGE SCALE GENOMIC DNA]</scope>
    <source>
        <strain evidence="1 2">3-7</strain>
    </source>
</reference>
<dbReference type="AlphaFoldDB" id="A0A4Q6XXI6"/>
<dbReference type="EMBL" id="SGIS01000035">
    <property type="protein sequence ID" value="RZF61216.1"/>
    <property type="molecule type" value="Genomic_DNA"/>
</dbReference>
<organism evidence="1 2">
    <name type="scientific">Sphingomonas populi</name>
    <dbReference type="NCBI Taxonomy" id="2484750"/>
    <lineage>
        <taxon>Bacteria</taxon>
        <taxon>Pseudomonadati</taxon>
        <taxon>Pseudomonadota</taxon>
        <taxon>Alphaproteobacteria</taxon>
        <taxon>Sphingomonadales</taxon>
        <taxon>Sphingomonadaceae</taxon>
        <taxon>Sphingomonas</taxon>
    </lineage>
</organism>
<gene>
    <name evidence="1" type="ORF">EWE75_18670</name>
</gene>
<keyword evidence="2" id="KW-1185">Reference proteome</keyword>
<dbReference type="RefSeq" id="WP_130159622.1">
    <property type="nucleotide sequence ID" value="NZ_SGIS01000035.1"/>
</dbReference>
<comment type="caution">
    <text evidence="1">The sequence shown here is derived from an EMBL/GenBank/DDBJ whole genome shotgun (WGS) entry which is preliminary data.</text>
</comment>
<evidence type="ECO:0000313" key="2">
    <source>
        <dbReference type="Proteomes" id="UP000292085"/>
    </source>
</evidence>
<name>A0A4Q6XXI6_9SPHN</name>
<evidence type="ECO:0000313" key="1">
    <source>
        <dbReference type="EMBL" id="RZF61216.1"/>
    </source>
</evidence>
<dbReference type="Proteomes" id="UP000292085">
    <property type="component" value="Unassembled WGS sequence"/>
</dbReference>
<accession>A0A4Q6XXI6</accession>
<sequence length="103" mass="11038">MATQTVFDYTLNLDTVADVSIDVSAGQSYSSTNIANAPWQLMIYVDGSQNNGRGGSGAVTDVISCIGAFNQMAAGNHQITIYWYGDSRITLNGSVLRVLVTKR</sequence>
<proteinExistence type="predicted"/>